<gene>
    <name evidence="4" type="ORF">GGI25_002333</name>
</gene>
<protein>
    <recommendedName>
        <fullName evidence="3">AB hydrolase-1 domain-containing protein</fullName>
    </recommendedName>
</protein>
<dbReference type="GO" id="GO:0052689">
    <property type="term" value="F:carboxylic ester hydrolase activity"/>
    <property type="evidence" value="ECO:0007669"/>
    <property type="project" value="TreeGrafter"/>
</dbReference>
<evidence type="ECO:0000256" key="2">
    <source>
        <dbReference type="ARBA" id="ARBA00022801"/>
    </source>
</evidence>
<feature type="domain" description="AB hydrolase-1" evidence="3">
    <location>
        <begin position="44"/>
        <end position="279"/>
    </location>
</feature>
<dbReference type="EMBL" id="JANBTW010000020">
    <property type="protein sequence ID" value="KAJ2678539.1"/>
    <property type="molecule type" value="Genomic_DNA"/>
</dbReference>
<dbReference type="OrthoDB" id="8119704at2759"/>
<dbReference type="Pfam" id="PF00561">
    <property type="entry name" value="Abhydrolase_1"/>
    <property type="match status" value="1"/>
</dbReference>
<organism evidence="4 5">
    <name type="scientific">Coemansia spiralis</name>
    <dbReference type="NCBI Taxonomy" id="417178"/>
    <lineage>
        <taxon>Eukaryota</taxon>
        <taxon>Fungi</taxon>
        <taxon>Fungi incertae sedis</taxon>
        <taxon>Zoopagomycota</taxon>
        <taxon>Kickxellomycotina</taxon>
        <taxon>Kickxellomycetes</taxon>
        <taxon>Kickxellales</taxon>
        <taxon>Kickxellaceae</taxon>
        <taxon>Coemansia</taxon>
    </lineage>
</organism>
<accession>A0A9W8GB03</accession>
<proteinExistence type="inferred from homology"/>
<comment type="similarity">
    <text evidence="1">Belongs to the AB hydrolase superfamily.</text>
</comment>
<evidence type="ECO:0000313" key="5">
    <source>
        <dbReference type="Proteomes" id="UP001151518"/>
    </source>
</evidence>
<dbReference type="SUPFAM" id="SSF53474">
    <property type="entry name" value="alpha/beta-Hydrolases"/>
    <property type="match status" value="1"/>
</dbReference>
<evidence type="ECO:0000259" key="3">
    <source>
        <dbReference type="Pfam" id="PF00561"/>
    </source>
</evidence>
<keyword evidence="2" id="KW-0378">Hydrolase</keyword>
<dbReference type="FunFam" id="3.40.50.1820:FF:000039">
    <property type="entry name" value="Esterase ybfF"/>
    <property type="match status" value="1"/>
</dbReference>
<dbReference type="PANTHER" id="PTHR46118:SF4">
    <property type="entry name" value="PROTEIN ABHD11"/>
    <property type="match status" value="1"/>
</dbReference>
<reference evidence="4" key="1">
    <citation type="submission" date="2022-07" db="EMBL/GenBank/DDBJ databases">
        <title>Phylogenomic reconstructions and comparative analyses of Kickxellomycotina fungi.</title>
        <authorList>
            <person name="Reynolds N.K."/>
            <person name="Stajich J.E."/>
            <person name="Barry K."/>
            <person name="Grigoriev I.V."/>
            <person name="Crous P."/>
            <person name="Smith M.E."/>
        </authorList>
    </citation>
    <scope>NUCLEOTIDE SEQUENCE</scope>
    <source>
        <strain evidence="4">NRRL 3115</strain>
    </source>
</reference>
<dbReference type="PANTHER" id="PTHR46118">
    <property type="entry name" value="PROTEIN ABHD11"/>
    <property type="match status" value="1"/>
</dbReference>
<dbReference type="GO" id="GO:0005739">
    <property type="term" value="C:mitochondrion"/>
    <property type="evidence" value="ECO:0007669"/>
    <property type="project" value="TreeGrafter"/>
</dbReference>
<sequence>MLIISRQLRNVPKQLCRHRWYSEQGSTVDLAFTKNSAPAASSGPPLVVLHGLFGSKQNWGAISRRLSQELNRDIYSVDQRNHGDSPHKAPHTYEAMARDLLNFISSHKMERPVLVGHSMGGKVAMRAALEQPDLVSLLIVDDMVPVSFGLHHDFASYIDKMKEIEVCDVTSQKLADEMLRKVEPDVSVRQFLLTNMKKSRDGVKGAYRSRIPLSLLGDSLENMMMWENVDRVYEGPTLFIAGTRSPYVQEHAYPAMKRYFPNYQLEELDTGHWVHAEKPQEFMGIVVDFIRAHQH</sequence>
<comment type="caution">
    <text evidence="4">The sequence shown here is derived from an EMBL/GenBank/DDBJ whole genome shotgun (WGS) entry which is preliminary data.</text>
</comment>
<dbReference type="InterPro" id="IPR029058">
    <property type="entry name" value="AB_hydrolase_fold"/>
</dbReference>
<dbReference type="Proteomes" id="UP001151518">
    <property type="component" value="Unassembled WGS sequence"/>
</dbReference>
<evidence type="ECO:0000256" key="1">
    <source>
        <dbReference type="ARBA" id="ARBA00008645"/>
    </source>
</evidence>
<evidence type="ECO:0000313" key="4">
    <source>
        <dbReference type="EMBL" id="KAJ2678539.1"/>
    </source>
</evidence>
<dbReference type="AlphaFoldDB" id="A0A9W8GB03"/>
<dbReference type="InterPro" id="IPR000073">
    <property type="entry name" value="AB_hydrolase_1"/>
</dbReference>
<dbReference type="Gene3D" id="3.40.50.1820">
    <property type="entry name" value="alpha/beta hydrolase"/>
    <property type="match status" value="1"/>
</dbReference>
<name>A0A9W8GB03_9FUNG</name>